<protein>
    <submittedName>
        <fullName evidence="1">Uncharacterized protein</fullName>
    </submittedName>
</protein>
<dbReference type="EMBL" id="JBFOLK010000010">
    <property type="protein sequence ID" value="KAL2479329.1"/>
    <property type="molecule type" value="Genomic_DNA"/>
</dbReference>
<evidence type="ECO:0000313" key="2">
    <source>
        <dbReference type="Proteomes" id="UP001604336"/>
    </source>
</evidence>
<dbReference type="AlphaFoldDB" id="A0ABD1QSY4"/>
<dbReference type="Proteomes" id="UP001604336">
    <property type="component" value="Unassembled WGS sequence"/>
</dbReference>
<accession>A0ABD1QSY4</accession>
<sequence>MEFLDSDLLCISLKDLYLLIFLQMRFKTRRSPSISIFCKISKMKMTKNSLYSVVFSLLDPMDFVKKLSEEKVNALLFGLMKINLLHELFLFLFCAPPPEERRRLPKGRSLSYALVTNHPLFLLRSYVAAAMEASGA</sequence>
<reference evidence="2" key="1">
    <citation type="submission" date="2024-07" db="EMBL/GenBank/DDBJ databases">
        <title>Two chromosome-level genome assemblies of Korean endemic species Abeliophyllum distichum and Forsythia ovata (Oleaceae).</title>
        <authorList>
            <person name="Jang H."/>
        </authorList>
    </citation>
    <scope>NUCLEOTIDE SEQUENCE [LARGE SCALE GENOMIC DNA]</scope>
</reference>
<gene>
    <name evidence="1" type="ORF">Adt_32295</name>
</gene>
<keyword evidence="2" id="KW-1185">Reference proteome</keyword>
<evidence type="ECO:0000313" key="1">
    <source>
        <dbReference type="EMBL" id="KAL2479329.1"/>
    </source>
</evidence>
<comment type="caution">
    <text evidence="1">The sequence shown here is derived from an EMBL/GenBank/DDBJ whole genome shotgun (WGS) entry which is preliminary data.</text>
</comment>
<name>A0ABD1QSY4_9LAMI</name>
<proteinExistence type="predicted"/>
<organism evidence="1 2">
    <name type="scientific">Abeliophyllum distichum</name>
    <dbReference type="NCBI Taxonomy" id="126358"/>
    <lineage>
        <taxon>Eukaryota</taxon>
        <taxon>Viridiplantae</taxon>
        <taxon>Streptophyta</taxon>
        <taxon>Embryophyta</taxon>
        <taxon>Tracheophyta</taxon>
        <taxon>Spermatophyta</taxon>
        <taxon>Magnoliopsida</taxon>
        <taxon>eudicotyledons</taxon>
        <taxon>Gunneridae</taxon>
        <taxon>Pentapetalae</taxon>
        <taxon>asterids</taxon>
        <taxon>lamiids</taxon>
        <taxon>Lamiales</taxon>
        <taxon>Oleaceae</taxon>
        <taxon>Forsythieae</taxon>
        <taxon>Abeliophyllum</taxon>
    </lineage>
</organism>